<dbReference type="SUPFAM" id="SSF46565">
    <property type="entry name" value="Chaperone J-domain"/>
    <property type="match status" value="1"/>
</dbReference>
<dbReference type="PANTHER" id="PTHR43096:SF52">
    <property type="entry name" value="DNAJ HOMOLOG 1, MITOCHONDRIAL-RELATED"/>
    <property type="match status" value="1"/>
</dbReference>
<dbReference type="OrthoDB" id="10250354at2759"/>
<dbReference type="GO" id="GO:0051082">
    <property type="term" value="F:unfolded protein binding"/>
    <property type="evidence" value="ECO:0007669"/>
    <property type="project" value="TreeGrafter"/>
</dbReference>
<evidence type="ECO:0000256" key="2">
    <source>
        <dbReference type="SAM" id="MobiDB-lite"/>
    </source>
</evidence>
<proteinExistence type="predicted"/>
<feature type="non-terminal residue" evidence="4">
    <location>
        <position position="79"/>
    </location>
</feature>
<protein>
    <recommendedName>
        <fullName evidence="3">J domain-containing protein</fullName>
    </recommendedName>
</protein>
<organism evidence="4">
    <name type="scientific">Cyprideis torosa</name>
    <dbReference type="NCBI Taxonomy" id="163714"/>
    <lineage>
        <taxon>Eukaryota</taxon>
        <taxon>Metazoa</taxon>
        <taxon>Ecdysozoa</taxon>
        <taxon>Arthropoda</taxon>
        <taxon>Crustacea</taxon>
        <taxon>Oligostraca</taxon>
        <taxon>Ostracoda</taxon>
        <taxon>Podocopa</taxon>
        <taxon>Podocopida</taxon>
        <taxon>Cytherocopina</taxon>
        <taxon>Cytheroidea</taxon>
        <taxon>Cytherideidae</taxon>
        <taxon>Cyprideis</taxon>
    </lineage>
</organism>
<dbReference type="Gene3D" id="1.10.287.110">
    <property type="entry name" value="DnaJ domain"/>
    <property type="match status" value="1"/>
</dbReference>
<keyword evidence="1" id="KW-0143">Chaperone</keyword>
<feature type="region of interest" description="Disordered" evidence="2">
    <location>
        <begin position="48"/>
        <end position="79"/>
    </location>
</feature>
<dbReference type="AlphaFoldDB" id="A0A7R8WYT3"/>
<dbReference type="PROSITE" id="PS00636">
    <property type="entry name" value="DNAJ_1"/>
    <property type="match status" value="1"/>
</dbReference>
<gene>
    <name evidence="4" type="ORF">CTOB1V02_LOCUS17372</name>
</gene>
<accession>A0A7R8WYT3</accession>
<evidence type="ECO:0000256" key="1">
    <source>
        <dbReference type="ARBA" id="ARBA00023186"/>
    </source>
</evidence>
<dbReference type="InterPro" id="IPR001623">
    <property type="entry name" value="DnaJ_domain"/>
</dbReference>
<feature type="domain" description="J" evidence="3">
    <location>
        <begin position="1"/>
        <end position="42"/>
    </location>
</feature>
<dbReference type="PROSITE" id="PS50076">
    <property type="entry name" value="DNAJ_2"/>
    <property type="match status" value="1"/>
</dbReference>
<evidence type="ECO:0000313" key="4">
    <source>
        <dbReference type="EMBL" id="CAD7239557.1"/>
    </source>
</evidence>
<dbReference type="GO" id="GO:0005737">
    <property type="term" value="C:cytoplasm"/>
    <property type="evidence" value="ECO:0007669"/>
    <property type="project" value="TreeGrafter"/>
</dbReference>
<dbReference type="GO" id="GO:0042026">
    <property type="term" value="P:protein refolding"/>
    <property type="evidence" value="ECO:0007669"/>
    <property type="project" value="TreeGrafter"/>
</dbReference>
<feature type="compositionally biased region" description="Gly residues" evidence="2">
    <location>
        <begin position="70"/>
        <end position="79"/>
    </location>
</feature>
<reference evidence="4" key="1">
    <citation type="submission" date="2020-11" db="EMBL/GenBank/DDBJ databases">
        <authorList>
            <person name="Tran Van P."/>
        </authorList>
    </citation>
    <scope>NUCLEOTIDE SEQUENCE</scope>
</reference>
<name>A0A7R8WYT3_9CRUS</name>
<evidence type="ECO:0000259" key="3">
    <source>
        <dbReference type="PROSITE" id="PS50076"/>
    </source>
</evidence>
<dbReference type="CDD" id="cd06257">
    <property type="entry name" value="DnaJ"/>
    <property type="match status" value="1"/>
</dbReference>
<dbReference type="PRINTS" id="PR00625">
    <property type="entry name" value="JDOMAIN"/>
</dbReference>
<sequence length="79" mass="9331">MARKYHPDVNKDADADKKFKEVAEANEVLKDPEKRKLYDQYGADWKTGKQQEEYQRQYQQQYQQQQSGGFDFGEGYGSD</sequence>
<dbReference type="Pfam" id="PF00226">
    <property type="entry name" value="DnaJ"/>
    <property type="match status" value="1"/>
</dbReference>
<dbReference type="PANTHER" id="PTHR43096">
    <property type="entry name" value="DNAJ HOMOLOG 1, MITOCHONDRIAL-RELATED"/>
    <property type="match status" value="1"/>
</dbReference>
<dbReference type="InterPro" id="IPR018253">
    <property type="entry name" value="DnaJ_domain_CS"/>
</dbReference>
<feature type="compositionally biased region" description="Low complexity" evidence="2">
    <location>
        <begin position="56"/>
        <end position="66"/>
    </location>
</feature>
<dbReference type="EMBL" id="OB730762">
    <property type="protein sequence ID" value="CAD7239557.1"/>
    <property type="molecule type" value="Genomic_DNA"/>
</dbReference>
<dbReference type="InterPro" id="IPR036869">
    <property type="entry name" value="J_dom_sf"/>
</dbReference>